<dbReference type="RefSeq" id="WP_066057848.1">
    <property type="nucleotide sequence ID" value="NZ_JBHUNF010000004.1"/>
</dbReference>
<evidence type="ECO:0000256" key="1">
    <source>
        <dbReference type="SAM" id="MobiDB-lite"/>
    </source>
</evidence>
<feature type="region of interest" description="Disordered" evidence="1">
    <location>
        <begin position="85"/>
        <end position="104"/>
    </location>
</feature>
<keyword evidence="3" id="KW-1185">Reference proteome</keyword>
<accession>A0ABW5RKJ6</accession>
<name>A0ABW5RKJ6_9MICO</name>
<proteinExistence type="predicted"/>
<sequence>MKTANKFALLVGAAAGYVLGARAGRERYEQIAAQASKVWESKPVQQQVNKAQGLVDRYVPKAVEGTFRGAGTVASGLVSQVMGANKRKRAAASQPSGTVERPAN</sequence>
<dbReference type="EMBL" id="JBHUNF010000004">
    <property type="protein sequence ID" value="MFD2675195.1"/>
    <property type="molecule type" value="Genomic_DNA"/>
</dbReference>
<organism evidence="2 3">
    <name type="scientific">Gulosibacter bifidus</name>
    <dbReference type="NCBI Taxonomy" id="272239"/>
    <lineage>
        <taxon>Bacteria</taxon>
        <taxon>Bacillati</taxon>
        <taxon>Actinomycetota</taxon>
        <taxon>Actinomycetes</taxon>
        <taxon>Micrococcales</taxon>
        <taxon>Microbacteriaceae</taxon>
        <taxon>Gulosibacter</taxon>
    </lineage>
</organism>
<comment type="caution">
    <text evidence="2">The sequence shown here is derived from an EMBL/GenBank/DDBJ whole genome shotgun (WGS) entry which is preliminary data.</text>
</comment>
<evidence type="ECO:0000313" key="3">
    <source>
        <dbReference type="Proteomes" id="UP001597453"/>
    </source>
</evidence>
<reference evidence="3" key="1">
    <citation type="journal article" date="2019" name="Int. J. Syst. Evol. Microbiol.">
        <title>The Global Catalogue of Microorganisms (GCM) 10K type strain sequencing project: providing services to taxonomists for standard genome sequencing and annotation.</title>
        <authorList>
            <consortium name="The Broad Institute Genomics Platform"/>
            <consortium name="The Broad Institute Genome Sequencing Center for Infectious Disease"/>
            <person name="Wu L."/>
            <person name="Ma J."/>
        </authorList>
    </citation>
    <scope>NUCLEOTIDE SEQUENCE [LARGE SCALE GENOMIC DNA]</scope>
    <source>
        <strain evidence="3">TISTR 1511</strain>
    </source>
</reference>
<evidence type="ECO:0000313" key="2">
    <source>
        <dbReference type="EMBL" id="MFD2675195.1"/>
    </source>
</evidence>
<dbReference type="Proteomes" id="UP001597453">
    <property type="component" value="Unassembled WGS sequence"/>
</dbReference>
<protein>
    <submittedName>
        <fullName evidence="2">YtxH domain-containing protein</fullName>
    </submittedName>
</protein>
<gene>
    <name evidence="2" type="ORF">ACFSUQ_07800</name>
</gene>